<evidence type="ECO:0000313" key="2">
    <source>
        <dbReference type="EMBL" id="KAH7084210.1"/>
    </source>
</evidence>
<evidence type="ECO:0000313" key="3">
    <source>
        <dbReference type="Proteomes" id="UP000813461"/>
    </source>
</evidence>
<evidence type="ECO:0000259" key="1">
    <source>
        <dbReference type="Pfam" id="PF20150"/>
    </source>
</evidence>
<name>A0A8K0R5C4_9PLEO</name>
<sequence>MLDLESQRPRVEIPPFETPALSTNTATFHPFPRLPAELRIRIWELTVEPRTVEVRIIIETLSPKPGCNGWDGSTSTKKARKLSKQQRIFPRVFSPSAVPGTVQACQESRRLNLYPKTFSDLPKLLGSTEDLEERYIYLNLETDMVSIGTMYLALLKPVAHLITRLRFTRGYRSDYDWEFWERNESNDVRLFVNTEEIHVVCEFGNFGVWTGSSVNIYWPCGAANVTMVNPDTDEELPLLDLEYENDRVLEEGWFEAQPEEGVVIFSGFESYYPARGDVLPDDVYSSVRRRPEGYVSD</sequence>
<reference evidence="2" key="1">
    <citation type="journal article" date="2021" name="Nat. Commun.">
        <title>Genetic determinants of endophytism in the Arabidopsis root mycobiome.</title>
        <authorList>
            <person name="Mesny F."/>
            <person name="Miyauchi S."/>
            <person name="Thiergart T."/>
            <person name="Pickel B."/>
            <person name="Atanasova L."/>
            <person name="Karlsson M."/>
            <person name="Huettel B."/>
            <person name="Barry K.W."/>
            <person name="Haridas S."/>
            <person name="Chen C."/>
            <person name="Bauer D."/>
            <person name="Andreopoulos W."/>
            <person name="Pangilinan J."/>
            <person name="LaButti K."/>
            <person name="Riley R."/>
            <person name="Lipzen A."/>
            <person name="Clum A."/>
            <person name="Drula E."/>
            <person name="Henrissat B."/>
            <person name="Kohler A."/>
            <person name="Grigoriev I.V."/>
            <person name="Martin F.M."/>
            <person name="Hacquard S."/>
        </authorList>
    </citation>
    <scope>NUCLEOTIDE SEQUENCE</scope>
    <source>
        <strain evidence="2">MPI-SDFR-AT-0120</strain>
    </source>
</reference>
<protein>
    <recommendedName>
        <fullName evidence="1">2EXR domain-containing protein</fullName>
    </recommendedName>
</protein>
<dbReference type="PANTHER" id="PTHR35910">
    <property type="entry name" value="2EXR DOMAIN-CONTAINING PROTEIN"/>
    <property type="match status" value="1"/>
</dbReference>
<gene>
    <name evidence="2" type="ORF">FB567DRAFT_629757</name>
</gene>
<feature type="domain" description="2EXR" evidence="1">
    <location>
        <begin position="28"/>
        <end position="145"/>
    </location>
</feature>
<dbReference type="OrthoDB" id="3473305at2759"/>
<dbReference type="Proteomes" id="UP000813461">
    <property type="component" value="Unassembled WGS sequence"/>
</dbReference>
<dbReference type="Pfam" id="PF20150">
    <property type="entry name" value="2EXR"/>
    <property type="match status" value="1"/>
</dbReference>
<keyword evidence="3" id="KW-1185">Reference proteome</keyword>
<proteinExistence type="predicted"/>
<dbReference type="PANTHER" id="PTHR35910:SF1">
    <property type="entry name" value="2EXR DOMAIN-CONTAINING PROTEIN"/>
    <property type="match status" value="1"/>
</dbReference>
<accession>A0A8K0R5C4</accession>
<organism evidence="2 3">
    <name type="scientific">Paraphoma chrysanthemicola</name>
    <dbReference type="NCBI Taxonomy" id="798071"/>
    <lineage>
        <taxon>Eukaryota</taxon>
        <taxon>Fungi</taxon>
        <taxon>Dikarya</taxon>
        <taxon>Ascomycota</taxon>
        <taxon>Pezizomycotina</taxon>
        <taxon>Dothideomycetes</taxon>
        <taxon>Pleosporomycetidae</taxon>
        <taxon>Pleosporales</taxon>
        <taxon>Pleosporineae</taxon>
        <taxon>Phaeosphaeriaceae</taxon>
        <taxon>Paraphoma</taxon>
    </lineage>
</organism>
<comment type="caution">
    <text evidence="2">The sequence shown here is derived from an EMBL/GenBank/DDBJ whole genome shotgun (WGS) entry which is preliminary data.</text>
</comment>
<dbReference type="EMBL" id="JAGMVJ010000012">
    <property type="protein sequence ID" value="KAH7084210.1"/>
    <property type="molecule type" value="Genomic_DNA"/>
</dbReference>
<dbReference type="AlphaFoldDB" id="A0A8K0R5C4"/>
<dbReference type="InterPro" id="IPR045518">
    <property type="entry name" value="2EXR"/>
</dbReference>